<feature type="transmembrane region" description="Helical" evidence="5">
    <location>
        <begin position="431"/>
        <end position="449"/>
    </location>
</feature>
<proteinExistence type="predicted"/>
<evidence type="ECO:0000313" key="8">
    <source>
        <dbReference type="Proteomes" id="UP000248798"/>
    </source>
</evidence>
<evidence type="ECO:0000256" key="4">
    <source>
        <dbReference type="ARBA" id="ARBA00023136"/>
    </source>
</evidence>
<feature type="transmembrane region" description="Helical" evidence="5">
    <location>
        <begin position="91"/>
        <end position="121"/>
    </location>
</feature>
<feature type="transmembrane region" description="Helical" evidence="5">
    <location>
        <begin position="289"/>
        <end position="316"/>
    </location>
</feature>
<keyword evidence="9" id="KW-1185">Reference proteome</keyword>
<organism evidence="7 8">
    <name type="scientific">Desulfobacter hydrogenophilus</name>
    <dbReference type="NCBI Taxonomy" id="2291"/>
    <lineage>
        <taxon>Bacteria</taxon>
        <taxon>Pseudomonadati</taxon>
        <taxon>Thermodesulfobacteriota</taxon>
        <taxon>Desulfobacteria</taxon>
        <taxon>Desulfobacterales</taxon>
        <taxon>Desulfobacteraceae</taxon>
        <taxon>Desulfobacter</taxon>
    </lineage>
</organism>
<feature type="transmembrane region" description="Helical" evidence="5">
    <location>
        <begin position="407"/>
        <end position="425"/>
    </location>
</feature>
<evidence type="ECO:0000256" key="2">
    <source>
        <dbReference type="ARBA" id="ARBA00022692"/>
    </source>
</evidence>
<dbReference type="Proteomes" id="UP000248798">
    <property type="component" value="Unassembled WGS sequence"/>
</dbReference>
<evidence type="ECO:0000256" key="3">
    <source>
        <dbReference type="ARBA" id="ARBA00022989"/>
    </source>
</evidence>
<feature type="transmembrane region" description="Helical" evidence="5">
    <location>
        <begin position="246"/>
        <end position="269"/>
    </location>
</feature>
<dbReference type="GO" id="GO:0015179">
    <property type="term" value="F:L-amino acid transmembrane transporter activity"/>
    <property type="evidence" value="ECO:0007669"/>
    <property type="project" value="TreeGrafter"/>
</dbReference>
<dbReference type="RefSeq" id="WP_111954716.1">
    <property type="nucleotide sequence ID" value="NZ_CP036313.1"/>
</dbReference>
<dbReference type="PIRSF" id="PIRSF006060">
    <property type="entry name" value="AA_transporter"/>
    <property type="match status" value="1"/>
</dbReference>
<evidence type="ECO:0000256" key="5">
    <source>
        <dbReference type="SAM" id="Phobius"/>
    </source>
</evidence>
<dbReference type="Pfam" id="PF13520">
    <property type="entry name" value="AA_permease_2"/>
    <property type="match status" value="1"/>
</dbReference>
<feature type="transmembrane region" description="Helical" evidence="5">
    <location>
        <begin position="370"/>
        <end position="387"/>
    </location>
</feature>
<feature type="transmembrane region" description="Helical" evidence="5">
    <location>
        <begin position="347"/>
        <end position="364"/>
    </location>
</feature>
<gene>
    <name evidence="7" type="ORF">DO021_06010</name>
    <name evidence="6" type="ORF">EYB58_01640</name>
</gene>
<reference evidence="7 8" key="1">
    <citation type="submission" date="2018-06" db="EMBL/GenBank/DDBJ databases">
        <title>Complete Genome Sequence of Desulfobacter hydrogenophilus (DSM3380).</title>
        <authorList>
            <person name="Marietou A."/>
            <person name="Schreiber L."/>
            <person name="Marshall I."/>
            <person name="Jorgensen B."/>
        </authorList>
    </citation>
    <scope>NUCLEOTIDE SEQUENCE [LARGE SCALE GENOMIC DNA]</scope>
    <source>
        <strain evidence="7 8">DSM 3380</strain>
    </source>
</reference>
<dbReference type="Proteomes" id="UP000293902">
    <property type="component" value="Chromosome"/>
</dbReference>
<evidence type="ECO:0000313" key="7">
    <source>
        <dbReference type="EMBL" id="RAM02951.1"/>
    </source>
</evidence>
<comment type="subcellular location">
    <subcellularLocation>
        <location evidence="1">Membrane</location>
        <topology evidence="1">Multi-pass membrane protein</topology>
    </subcellularLocation>
</comment>
<dbReference type="AlphaFoldDB" id="A0A328FE66"/>
<feature type="transmembrane region" description="Helical" evidence="5">
    <location>
        <begin position="211"/>
        <end position="234"/>
    </location>
</feature>
<dbReference type="GO" id="GO:0016020">
    <property type="term" value="C:membrane"/>
    <property type="evidence" value="ECO:0007669"/>
    <property type="project" value="UniProtKB-SubCell"/>
</dbReference>
<feature type="transmembrane region" description="Helical" evidence="5">
    <location>
        <begin position="20"/>
        <end position="41"/>
    </location>
</feature>
<evidence type="ECO:0000256" key="1">
    <source>
        <dbReference type="ARBA" id="ARBA00004141"/>
    </source>
</evidence>
<name>A0A328FE66_9BACT</name>
<dbReference type="EMBL" id="QLNI01000009">
    <property type="protein sequence ID" value="RAM02951.1"/>
    <property type="molecule type" value="Genomic_DNA"/>
</dbReference>
<accession>A0A328FE66</accession>
<keyword evidence="4 5" id="KW-0472">Membrane</keyword>
<dbReference type="InterPro" id="IPR050598">
    <property type="entry name" value="AminoAcid_Transporter"/>
</dbReference>
<dbReference type="OrthoDB" id="127638at2"/>
<dbReference type="PANTHER" id="PTHR11785:SF512">
    <property type="entry name" value="SOBREMESA, ISOFORM B"/>
    <property type="match status" value="1"/>
</dbReference>
<evidence type="ECO:0000313" key="9">
    <source>
        <dbReference type="Proteomes" id="UP000293902"/>
    </source>
</evidence>
<reference evidence="6 9" key="2">
    <citation type="submission" date="2019-02" db="EMBL/GenBank/DDBJ databases">
        <title>Complete genome sequence of Desulfobacter hydrogenophilus AcRS1.</title>
        <authorList>
            <person name="Marietou A."/>
            <person name="Lund M.B."/>
            <person name="Marshall I.P.G."/>
            <person name="Schreiber L."/>
            <person name="Jorgensen B."/>
        </authorList>
    </citation>
    <scope>NUCLEOTIDE SEQUENCE [LARGE SCALE GENOMIC DNA]</scope>
    <source>
        <strain evidence="6 9">AcRS1</strain>
    </source>
</reference>
<keyword evidence="2 5" id="KW-0812">Transmembrane</keyword>
<sequence length="482" mass="51364">MSPETDANGLKRDIGLASALVLVIANMVGTGVFTTTGFIMAELDSGPALLACWLVGGGFALAGALCYGELGSRFPKAGGEYAYLYQIFGPLPAFLSGWISLIVGFSAPIAAAAIAFSAYIAGQESTPWFTLKILDAQILSISPASLLACAIVAVLSLVHCHSLDFGKKVQNFLTLFKIVLIIGFIIAGFLMRTRGIGEVMEIPKASSFSSSGFAVALIFVSFAYSGWNAAAYIGGEIKNPGKNLPLALILGTIIVTGLYLLLNLVYLFALPPDRITGVLEIGKVAAVALFGQNIGAVFGIAVAFGLLSVISAMIMAGPRVYFAMARDGQFFSSLSKVHETRRTPRRAILFQGGVAIGMILLAAFDQLLIYIGFTLSLCATLTVAGLFRLPRPSVKNPDIYRCPGYPFIPLFFIAGNIWIICYSIVSRPTAVVFGVLTILAGVAIYALFWQRAGIVKSDSGIIHRLENIKQPMAVTRKYQEPV</sequence>
<dbReference type="PANTHER" id="PTHR11785">
    <property type="entry name" value="AMINO ACID TRANSPORTER"/>
    <property type="match status" value="1"/>
</dbReference>
<dbReference type="EMBL" id="CP036313">
    <property type="protein sequence ID" value="QBH11739.1"/>
    <property type="molecule type" value="Genomic_DNA"/>
</dbReference>
<dbReference type="InterPro" id="IPR002293">
    <property type="entry name" value="AA/rel_permease1"/>
</dbReference>
<dbReference type="Gene3D" id="1.20.1740.10">
    <property type="entry name" value="Amino acid/polyamine transporter I"/>
    <property type="match status" value="1"/>
</dbReference>
<keyword evidence="3 5" id="KW-1133">Transmembrane helix</keyword>
<feature type="transmembrane region" description="Helical" evidence="5">
    <location>
        <begin position="172"/>
        <end position="191"/>
    </location>
</feature>
<feature type="transmembrane region" description="Helical" evidence="5">
    <location>
        <begin position="141"/>
        <end position="160"/>
    </location>
</feature>
<evidence type="ECO:0000313" key="6">
    <source>
        <dbReference type="EMBL" id="QBH11739.1"/>
    </source>
</evidence>
<feature type="transmembrane region" description="Helical" evidence="5">
    <location>
        <begin position="47"/>
        <end position="70"/>
    </location>
</feature>
<protein>
    <submittedName>
        <fullName evidence="7">Amino acid permease</fullName>
    </submittedName>
</protein>